<protein>
    <submittedName>
        <fullName evidence="3">Peptidase family M23</fullName>
    </submittedName>
</protein>
<evidence type="ECO:0000256" key="1">
    <source>
        <dbReference type="SAM" id="Phobius"/>
    </source>
</evidence>
<dbReference type="PANTHER" id="PTHR21666:SF270">
    <property type="entry name" value="MUREIN HYDROLASE ACTIVATOR ENVC"/>
    <property type="match status" value="1"/>
</dbReference>
<dbReference type="EMBL" id="FNOK01000003">
    <property type="protein sequence ID" value="SDW39363.1"/>
    <property type="molecule type" value="Genomic_DNA"/>
</dbReference>
<feature type="domain" description="M23ase beta-sheet core" evidence="2">
    <location>
        <begin position="213"/>
        <end position="307"/>
    </location>
</feature>
<sequence length="321" mass="34021">MVPSVVIRTCSKLITTVLVGAIAVIVLAAAALLGIAATLFNSGGSTNCTPTDSATASHGYGPDQITNAATIVAIGKQMNVPERGWVIALVTAIQESRLRNLDHGDRDSLGLFQQRPSQGWGTVDQVMNSTYSTTQFYRHLLAVPGWQKMTINDAAQAVQRSGFPHEYAQHEHAARQLLGIVHDATCTGTPSGNWTVPAQGQCTSGFGRRGSEFHRGQDIAAPIGTPILAASSGTVIDSGPARGYGLWIRIQHSNGVVTTYGHNNRNIVQKGQGVHTGQPVGEVGDRGESTGPHLHFQVEVDSQPVDPVTFFRQQSASPLCG</sequence>
<dbReference type="Gene3D" id="2.70.70.10">
    <property type="entry name" value="Glucose Permease (Domain IIA)"/>
    <property type="match status" value="1"/>
</dbReference>
<reference evidence="4" key="1">
    <citation type="submission" date="2016-10" db="EMBL/GenBank/DDBJ databases">
        <authorList>
            <person name="Varghese N."/>
            <person name="Submissions S."/>
        </authorList>
    </citation>
    <scope>NUCLEOTIDE SEQUENCE [LARGE SCALE GENOMIC DNA]</scope>
    <source>
        <strain evidence="4">CGMCC 4.3530</strain>
    </source>
</reference>
<dbReference type="Pfam" id="PF01551">
    <property type="entry name" value="Peptidase_M23"/>
    <property type="match status" value="1"/>
</dbReference>
<keyword evidence="1" id="KW-1133">Transmembrane helix</keyword>
<dbReference type="InterPro" id="IPR016047">
    <property type="entry name" value="M23ase_b-sheet_dom"/>
</dbReference>
<dbReference type="InterPro" id="IPR011055">
    <property type="entry name" value="Dup_hybrid_motif"/>
</dbReference>
<dbReference type="PANTHER" id="PTHR21666">
    <property type="entry name" value="PEPTIDASE-RELATED"/>
    <property type="match status" value="1"/>
</dbReference>
<keyword evidence="1" id="KW-0812">Transmembrane</keyword>
<dbReference type="OrthoDB" id="5496837at2"/>
<evidence type="ECO:0000259" key="2">
    <source>
        <dbReference type="Pfam" id="PF01551"/>
    </source>
</evidence>
<dbReference type="STRING" id="418495.SAMN05216215_10036"/>
<name>A0A1H2T5X6_9PSEU</name>
<dbReference type="CDD" id="cd12797">
    <property type="entry name" value="M23_peptidase"/>
    <property type="match status" value="1"/>
</dbReference>
<dbReference type="Proteomes" id="UP000199529">
    <property type="component" value="Unassembled WGS sequence"/>
</dbReference>
<evidence type="ECO:0000313" key="3">
    <source>
        <dbReference type="EMBL" id="SDW39363.1"/>
    </source>
</evidence>
<dbReference type="RefSeq" id="WP_093261174.1">
    <property type="nucleotide sequence ID" value="NZ_FNOK01000003.1"/>
</dbReference>
<proteinExistence type="predicted"/>
<keyword evidence="4" id="KW-1185">Reference proteome</keyword>
<evidence type="ECO:0000313" key="4">
    <source>
        <dbReference type="Proteomes" id="UP000199529"/>
    </source>
</evidence>
<dbReference type="SUPFAM" id="SSF51261">
    <property type="entry name" value="Duplicated hybrid motif"/>
    <property type="match status" value="1"/>
</dbReference>
<organism evidence="3 4">
    <name type="scientific">Saccharopolyspora shandongensis</name>
    <dbReference type="NCBI Taxonomy" id="418495"/>
    <lineage>
        <taxon>Bacteria</taxon>
        <taxon>Bacillati</taxon>
        <taxon>Actinomycetota</taxon>
        <taxon>Actinomycetes</taxon>
        <taxon>Pseudonocardiales</taxon>
        <taxon>Pseudonocardiaceae</taxon>
        <taxon>Saccharopolyspora</taxon>
    </lineage>
</organism>
<dbReference type="InterPro" id="IPR050570">
    <property type="entry name" value="Cell_wall_metabolism_enzyme"/>
</dbReference>
<accession>A0A1H2T5X6</accession>
<dbReference type="GO" id="GO:0004222">
    <property type="term" value="F:metalloendopeptidase activity"/>
    <property type="evidence" value="ECO:0007669"/>
    <property type="project" value="TreeGrafter"/>
</dbReference>
<gene>
    <name evidence="3" type="ORF">SAMN05216215_10036</name>
</gene>
<keyword evidence="1" id="KW-0472">Membrane</keyword>
<dbReference type="AlphaFoldDB" id="A0A1H2T5X6"/>
<feature type="transmembrane region" description="Helical" evidence="1">
    <location>
        <begin position="12"/>
        <end position="40"/>
    </location>
</feature>